<accession>A0A383U392</accession>
<reference evidence="12 13" key="1">
    <citation type="submission" date="2018-09" db="EMBL/GenBank/DDBJ databases">
        <authorList>
            <consortium name="Pathogen Informatics"/>
        </authorList>
    </citation>
    <scope>NUCLEOTIDE SEQUENCE [LARGE SCALE GENOMIC DNA]</scope>
    <source>
        <strain evidence="12 13">OH-22767</strain>
    </source>
</reference>
<evidence type="ECO:0000256" key="11">
    <source>
        <dbReference type="SAM" id="Phobius"/>
    </source>
</evidence>
<evidence type="ECO:0000256" key="9">
    <source>
        <dbReference type="ARBA" id="ARBA00023010"/>
    </source>
</evidence>
<dbReference type="Proteomes" id="UP000262142">
    <property type="component" value="Unassembled WGS sequence"/>
</dbReference>
<keyword evidence="9" id="KW-0811">Translocation</keyword>
<proteinExistence type="inferred from homology"/>
<protein>
    <recommendedName>
        <fullName evidence="3">Sec translocon accessory complex subunit YajC</fullName>
    </recommendedName>
</protein>
<sequence>MGGDGMTSILFFGLMFVVMYFFMIRPQMQRQKKEKKFQENLTKGTRVVTTSGIHGRVADIQGDIILLDTGAGKLRIERTGISQELSIARYDKDTAE</sequence>
<feature type="transmembrane region" description="Helical" evidence="11">
    <location>
        <begin position="6"/>
        <end position="24"/>
    </location>
</feature>
<dbReference type="GO" id="GO:0005886">
    <property type="term" value="C:plasma membrane"/>
    <property type="evidence" value="ECO:0007669"/>
    <property type="project" value="UniProtKB-SubCell"/>
</dbReference>
<comment type="subcellular location">
    <subcellularLocation>
        <location evidence="1">Cell membrane</location>
        <topology evidence="1">Single-pass membrane protein</topology>
    </subcellularLocation>
</comment>
<evidence type="ECO:0000313" key="13">
    <source>
        <dbReference type="Proteomes" id="UP000262142"/>
    </source>
</evidence>
<dbReference type="AlphaFoldDB" id="A0A383U392"/>
<keyword evidence="13" id="KW-1185">Reference proteome</keyword>
<organism evidence="12 13">
    <name type="scientific">Candidatus Ornithobacterium hominis</name>
    <dbReference type="NCBI Taxonomy" id="2497989"/>
    <lineage>
        <taxon>Bacteria</taxon>
        <taxon>Pseudomonadati</taxon>
        <taxon>Bacteroidota</taxon>
        <taxon>Flavobacteriia</taxon>
        <taxon>Flavobacteriales</taxon>
        <taxon>Weeksellaceae</taxon>
        <taxon>Ornithobacterium</taxon>
    </lineage>
</organism>
<name>A0A383U392_9FLAO</name>
<dbReference type="OrthoDB" id="9800132at2"/>
<keyword evidence="7" id="KW-0653">Protein transport</keyword>
<dbReference type="NCBIfam" id="TIGR00739">
    <property type="entry name" value="yajC"/>
    <property type="match status" value="1"/>
</dbReference>
<keyword evidence="4" id="KW-0813">Transport</keyword>
<evidence type="ECO:0000256" key="7">
    <source>
        <dbReference type="ARBA" id="ARBA00022927"/>
    </source>
</evidence>
<evidence type="ECO:0000313" key="12">
    <source>
        <dbReference type="EMBL" id="SZD74010.1"/>
    </source>
</evidence>
<dbReference type="InterPro" id="IPR003849">
    <property type="entry name" value="Preprotein_translocase_YajC"/>
</dbReference>
<dbReference type="Pfam" id="PF02699">
    <property type="entry name" value="YajC"/>
    <property type="match status" value="1"/>
</dbReference>
<evidence type="ECO:0000256" key="10">
    <source>
        <dbReference type="ARBA" id="ARBA00023136"/>
    </source>
</evidence>
<dbReference type="EMBL" id="UNSC01000007">
    <property type="protein sequence ID" value="SZD74010.1"/>
    <property type="molecule type" value="Genomic_DNA"/>
</dbReference>
<comment type="similarity">
    <text evidence="2">Belongs to the YajC family.</text>
</comment>
<dbReference type="PANTHER" id="PTHR33909:SF1">
    <property type="entry name" value="SEC TRANSLOCON ACCESSORY COMPLEX SUBUNIT YAJC"/>
    <property type="match status" value="1"/>
</dbReference>
<keyword evidence="8 11" id="KW-1133">Transmembrane helix</keyword>
<evidence type="ECO:0000256" key="1">
    <source>
        <dbReference type="ARBA" id="ARBA00004162"/>
    </source>
</evidence>
<evidence type="ECO:0000256" key="5">
    <source>
        <dbReference type="ARBA" id="ARBA00022475"/>
    </source>
</evidence>
<dbReference type="GO" id="GO:0015031">
    <property type="term" value="P:protein transport"/>
    <property type="evidence" value="ECO:0007669"/>
    <property type="project" value="UniProtKB-KW"/>
</dbReference>
<evidence type="ECO:0000256" key="6">
    <source>
        <dbReference type="ARBA" id="ARBA00022692"/>
    </source>
</evidence>
<keyword evidence="6 11" id="KW-0812">Transmembrane</keyword>
<dbReference type="PRINTS" id="PR01853">
    <property type="entry name" value="YAJCTRNLCASE"/>
</dbReference>
<dbReference type="PANTHER" id="PTHR33909">
    <property type="entry name" value="SEC TRANSLOCON ACCESSORY COMPLEX SUBUNIT YAJC"/>
    <property type="match status" value="1"/>
</dbReference>
<evidence type="ECO:0000256" key="8">
    <source>
        <dbReference type="ARBA" id="ARBA00022989"/>
    </source>
</evidence>
<evidence type="ECO:0000256" key="2">
    <source>
        <dbReference type="ARBA" id="ARBA00006742"/>
    </source>
</evidence>
<keyword evidence="10 11" id="KW-0472">Membrane</keyword>
<evidence type="ECO:0000256" key="4">
    <source>
        <dbReference type="ARBA" id="ARBA00022448"/>
    </source>
</evidence>
<dbReference type="RefSeq" id="WP_119059668.1">
    <property type="nucleotide sequence ID" value="NZ_OX579588.1"/>
</dbReference>
<dbReference type="SMART" id="SM01323">
    <property type="entry name" value="YajC"/>
    <property type="match status" value="1"/>
</dbReference>
<keyword evidence="5" id="KW-1003">Cell membrane</keyword>
<evidence type="ECO:0000256" key="3">
    <source>
        <dbReference type="ARBA" id="ARBA00014962"/>
    </source>
</evidence>
<gene>
    <name evidence="12" type="primary">yajC</name>
    <name evidence="12" type="ORF">SAMEA104719789_01465</name>
</gene>